<proteinExistence type="predicted"/>
<protein>
    <submittedName>
        <fullName evidence="1">Uncharacterized protein</fullName>
    </submittedName>
</protein>
<evidence type="ECO:0000313" key="2">
    <source>
        <dbReference type="Proteomes" id="UP000299102"/>
    </source>
</evidence>
<organism evidence="1 2">
    <name type="scientific">Eumeta variegata</name>
    <name type="common">Bagworm moth</name>
    <name type="synonym">Eumeta japonica</name>
    <dbReference type="NCBI Taxonomy" id="151549"/>
    <lineage>
        <taxon>Eukaryota</taxon>
        <taxon>Metazoa</taxon>
        <taxon>Ecdysozoa</taxon>
        <taxon>Arthropoda</taxon>
        <taxon>Hexapoda</taxon>
        <taxon>Insecta</taxon>
        <taxon>Pterygota</taxon>
        <taxon>Neoptera</taxon>
        <taxon>Endopterygota</taxon>
        <taxon>Lepidoptera</taxon>
        <taxon>Glossata</taxon>
        <taxon>Ditrysia</taxon>
        <taxon>Tineoidea</taxon>
        <taxon>Psychidae</taxon>
        <taxon>Oiketicinae</taxon>
        <taxon>Eumeta</taxon>
    </lineage>
</organism>
<comment type="caution">
    <text evidence="1">The sequence shown here is derived from an EMBL/GenBank/DDBJ whole genome shotgun (WGS) entry which is preliminary data.</text>
</comment>
<dbReference type="EMBL" id="BGZK01000032">
    <property type="protein sequence ID" value="GBP08715.1"/>
    <property type="molecule type" value="Genomic_DNA"/>
</dbReference>
<gene>
    <name evidence="1" type="ORF">EVAR_7302_1</name>
</gene>
<accession>A0A4C1T3G4</accession>
<dbReference type="AlphaFoldDB" id="A0A4C1T3G4"/>
<evidence type="ECO:0000313" key="1">
    <source>
        <dbReference type="EMBL" id="GBP08715.1"/>
    </source>
</evidence>
<name>A0A4C1T3G4_EUMVA</name>
<dbReference type="Proteomes" id="UP000299102">
    <property type="component" value="Unassembled WGS sequence"/>
</dbReference>
<sequence>MRVRFALGMVRTGDVYLIGYRKEMLDIYRLNSKGKEVLIGKRLFNGHITQTDVEVEFLHIYYSRRPSFWLKVARISAGSPLPSLLIQNQNPARTYTPPYNYAPFGISGLVPFSHCDWLKVER</sequence>
<keyword evidence="2" id="KW-1185">Reference proteome</keyword>
<reference evidence="1 2" key="1">
    <citation type="journal article" date="2019" name="Commun. Biol.">
        <title>The bagworm genome reveals a unique fibroin gene that provides high tensile strength.</title>
        <authorList>
            <person name="Kono N."/>
            <person name="Nakamura H."/>
            <person name="Ohtoshi R."/>
            <person name="Tomita M."/>
            <person name="Numata K."/>
            <person name="Arakawa K."/>
        </authorList>
    </citation>
    <scope>NUCLEOTIDE SEQUENCE [LARGE SCALE GENOMIC DNA]</scope>
</reference>